<dbReference type="EMBL" id="FRAC01000008">
    <property type="protein sequence ID" value="SHJ93652.1"/>
    <property type="molecule type" value="Genomic_DNA"/>
</dbReference>
<dbReference type="AlphaFoldDB" id="A0A1M6ND34"/>
<gene>
    <name evidence="2" type="ORF">SAMN02745136_01262</name>
</gene>
<evidence type="ECO:0000256" key="1">
    <source>
        <dbReference type="SAM" id="MobiDB-lite"/>
    </source>
</evidence>
<sequence length="103" mass="11748">MPITPIEVASMAPKSQEVSNYKHQESQKPINDQILIHDKLSHEVKQNSQQAVKTAKGENKEYRYDAKEKGNNSYSGSNSKKKKKEESKEEKNKMKSGSIDIRI</sequence>
<feature type="region of interest" description="Disordered" evidence="1">
    <location>
        <begin position="1"/>
        <end position="32"/>
    </location>
</feature>
<name>A0A1M6ND34_9FIRM</name>
<feature type="compositionally biased region" description="Basic and acidic residues" evidence="1">
    <location>
        <begin position="55"/>
        <end position="70"/>
    </location>
</feature>
<accession>A0A1M6ND34</accession>
<dbReference type="STRING" id="1121322.SAMN02745136_01262"/>
<protein>
    <submittedName>
        <fullName evidence="2">Uncharacterized protein</fullName>
    </submittedName>
</protein>
<dbReference type="Proteomes" id="UP000184386">
    <property type="component" value="Unassembled WGS sequence"/>
</dbReference>
<feature type="region of interest" description="Disordered" evidence="1">
    <location>
        <begin position="44"/>
        <end position="103"/>
    </location>
</feature>
<reference evidence="2 3" key="1">
    <citation type="submission" date="2016-11" db="EMBL/GenBank/DDBJ databases">
        <authorList>
            <person name="Jaros S."/>
            <person name="Januszkiewicz K."/>
            <person name="Wedrychowicz H."/>
        </authorList>
    </citation>
    <scope>NUCLEOTIDE SEQUENCE [LARGE SCALE GENOMIC DNA]</scope>
    <source>
        <strain evidence="2 3">DSM 15929</strain>
    </source>
</reference>
<dbReference type="OrthoDB" id="2064336at2"/>
<evidence type="ECO:0000313" key="2">
    <source>
        <dbReference type="EMBL" id="SHJ93652.1"/>
    </source>
</evidence>
<proteinExistence type="predicted"/>
<organism evidence="2 3">
    <name type="scientific">Anaerocolumna jejuensis DSM 15929</name>
    <dbReference type="NCBI Taxonomy" id="1121322"/>
    <lineage>
        <taxon>Bacteria</taxon>
        <taxon>Bacillati</taxon>
        <taxon>Bacillota</taxon>
        <taxon>Clostridia</taxon>
        <taxon>Lachnospirales</taxon>
        <taxon>Lachnospiraceae</taxon>
        <taxon>Anaerocolumna</taxon>
    </lineage>
</organism>
<dbReference type="RefSeq" id="WP_073274018.1">
    <property type="nucleotide sequence ID" value="NZ_FRAC01000008.1"/>
</dbReference>
<evidence type="ECO:0000313" key="3">
    <source>
        <dbReference type="Proteomes" id="UP000184386"/>
    </source>
</evidence>
<feature type="compositionally biased region" description="Basic and acidic residues" evidence="1">
    <location>
        <begin position="84"/>
        <end position="93"/>
    </location>
</feature>
<keyword evidence="3" id="KW-1185">Reference proteome</keyword>